<dbReference type="PANTHER" id="PTHR46624:SF4">
    <property type="entry name" value="FYVE-TYPE DOMAIN-CONTAINING PROTEIN"/>
    <property type="match status" value="1"/>
</dbReference>
<dbReference type="Pfam" id="PF00250">
    <property type="entry name" value="Forkhead"/>
    <property type="match status" value="1"/>
</dbReference>
<dbReference type="Gene3D" id="3.40.50.300">
    <property type="entry name" value="P-loop containing nucleotide triphosphate hydrolases"/>
    <property type="match status" value="1"/>
</dbReference>
<dbReference type="GO" id="GO:0008270">
    <property type="term" value="F:zinc ion binding"/>
    <property type="evidence" value="ECO:0007669"/>
    <property type="project" value="UniProtKB-KW"/>
</dbReference>
<dbReference type="InterPro" id="IPR013083">
    <property type="entry name" value="Znf_RING/FYVE/PHD"/>
</dbReference>
<feature type="domain" description="FYVE-type" evidence="11">
    <location>
        <begin position="596"/>
        <end position="656"/>
    </location>
</feature>
<evidence type="ECO:0000256" key="1">
    <source>
        <dbReference type="ARBA" id="ARBA00022723"/>
    </source>
</evidence>
<evidence type="ECO:0000256" key="9">
    <source>
        <dbReference type="SAM" id="MobiDB-lite"/>
    </source>
</evidence>
<dbReference type="SMART" id="SM00064">
    <property type="entry name" value="FYVE"/>
    <property type="match status" value="2"/>
</dbReference>
<comment type="function">
    <text evidence="5">Acts as a transcriptional repressor. May be involved in DNA damage-inducible cell cycle arrests (checkpoints).</text>
</comment>
<keyword evidence="4 7" id="KW-0238">DNA-binding</keyword>
<dbReference type="Proteomes" id="UP000053097">
    <property type="component" value="Unassembled WGS sequence"/>
</dbReference>
<dbReference type="InterPro" id="IPR036388">
    <property type="entry name" value="WH-like_DNA-bd_sf"/>
</dbReference>
<proteinExistence type="predicted"/>
<dbReference type="InterPro" id="IPR027417">
    <property type="entry name" value="P-loop_NTPase"/>
</dbReference>
<dbReference type="InterPro" id="IPR030456">
    <property type="entry name" value="TF_fork_head_CS_2"/>
</dbReference>
<dbReference type="GO" id="GO:0005545">
    <property type="term" value="F:1-phosphatidylinositol binding"/>
    <property type="evidence" value="ECO:0007669"/>
    <property type="project" value="TreeGrafter"/>
</dbReference>
<keyword evidence="7" id="KW-0539">Nucleus</keyword>
<reference evidence="12 13" key="1">
    <citation type="journal article" date="2014" name="Curr. Biol.">
        <title>The genome of the clonal raider ant Cerapachys biroi.</title>
        <authorList>
            <person name="Oxley P.R."/>
            <person name="Ji L."/>
            <person name="Fetter-Pruneda I."/>
            <person name="McKenzie S.K."/>
            <person name="Li C."/>
            <person name="Hu H."/>
            <person name="Zhang G."/>
            <person name="Kronauer D.J."/>
        </authorList>
    </citation>
    <scope>NUCLEOTIDE SEQUENCE [LARGE SCALE GENOMIC DNA]</scope>
</reference>
<sequence>MESLDINADDFDFHPQVYYTNKNSVVKPCSKCNNNNNKSFLLMNGQKTLHVPNVEEFLNKLSCTGNDTKIKVVSIFGNTGDGKRHTMNHVFFKGKEVFKTSNNHNCCALGIWAAFDPVLNVICLDTEGLQGVTSCESEQALLLVKVLAVSDIIIYGNHSERLNRDLFTFLGTASRAYSHYFKGALQAIGQIEGISSSSLSTFGPSIIVFHETRDSKPLTNNGAESVEDMLRTRLGEMALEIDAFSSIKYVGVQSVNNVMNYEQLRSAIETEVNNTTVRMARKPFLVYNTLKLLNEHLSTEKKKYCLPFFPEQYFTCPAKCLSCANRCNKSMGHHREAKPHSTSGRCKYECQYENAIYLCKKCYKNGKQIEVKRYQDGDQNSSWYGFATTVLSGYVLECSRCGVIYRSKQYWYGNNPEDIAIRKKVTHVWGVPNPPPVPQNTAQRVMDSVSYITEAVATVSLQPTKALKAWAADQVAPSYWRPNSEIKHCHKCKTVFGLARDKHHCRDCGEGFCDKCSSKTRCVPSRNWYSPVRVCDTCYEKETNSSSNESLEPAEDVSVRKVTEHVVSTFSVVGTVFNYSKSFIKDSVRPSYWVPDSEIVNCNVCECNFSARIPLHHCRACGYGVCHGCSQHRKPVPHRGWDHPVRVCDFCVLNDQKTLCNMPPDRPDASGIETDIELNSTQDYSFGETAYTMNDKEKENASVLADANSTNECQSEIPRCEKSIEKNNQSDDELTSLSWLHQQNLLKGLEISNPSKNMKHENMLNNNICDDIADFSENTNSISSLDDSFCPESNGKANTATLNGNGQSYQHPAKNCQKSTQIFQDSMKSHCNTSPSNQTKISLSNNNLPMSNRNKHPTHIPYDPHLHRNSKPPYSFSCLIFMAIEDSPVKALPVKEVYAWILDHFPYFRNAPTGWKNSVRHNLSLNKCFRKVEKAPNLGKGSLWMVDAQYRPNLMQALSRSPFPPPTTQNLSSSEKTPRKCVNTRLPDPVLFPYLSKRLASSNISDNTETEIDSDVDAAAAAMLSFKHGPIILNHNKDRKRKLPESEKLVPVITRSSSEDHTYSCITSVKLENKHSNEEELNQTDFDEQRKIAEGADALLNLAGVSTALNHSSRTHHVTHGINPAAKSEVLSKPKKRSAPSDYSSAPEKRRKRWRDWGEGNRYLKQIRG</sequence>
<dbReference type="InterPro" id="IPR047404">
    <property type="entry name" value="FH_FOXN3"/>
</dbReference>
<dbReference type="InterPro" id="IPR036390">
    <property type="entry name" value="WH_DNA-bd_sf"/>
</dbReference>
<comment type="subcellular location">
    <subcellularLocation>
        <location evidence="7">Nucleus</location>
    </subcellularLocation>
</comment>
<dbReference type="SUPFAM" id="SSF52540">
    <property type="entry name" value="P-loop containing nucleoside triphosphate hydrolases"/>
    <property type="match status" value="1"/>
</dbReference>
<dbReference type="GO" id="GO:0043565">
    <property type="term" value="F:sequence-specific DNA binding"/>
    <property type="evidence" value="ECO:0007669"/>
    <property type="project" value="InterPro"/>
</dbReference>
<dbReference type="PROSITE" id="PS00657">
    <property type="entry name" value="FORK_HEAD_1"/>
    <property type="match status" value="1"/>
</dbReference>
<gene>
    <name evidence="12" type="ORF">X777_06425</name>
</gene>
<protein>
    <recommendedName>
        <fullName evidence="6">Forkhead box protein N3</fullName>
    </recommendedName>
</protein>
<dbReference type="Gene3D" id="1.10.10.10">
    <property type="entry name" value="Winged helix-like DNA-binding domain superfamily/Winged helix DNA-binding domain"/>
    <property type="match status" value="1"/>
</dbReference>
<evidence type="ECO:0000259" key="11">
    <source>
        <dbReference type="PROSITE" id="PS50178"/>
    </source>
</evidence>
<dbReference type="GO" id="GO:0003700">
    <property type="term" value="F:DNA-binding transcription factor activity"/>
    <property type="evidence" value="ECO:0007669"/>
    <property type="project" value="InterPro"/>
</dbReference>
<dbReference type="InterPro" id="IPR011011">
    <property type="entry name" value="Znf_FYVE_PHD"/>
</dbReference>
<evidence type="ECO:0000313" key="12">
    <source>
        <dbReference type="EMBL" id="EZA53345.1"/>
    </source>
</evidence>
<keyword evidence="3" id="KW-0862">Zinc</keyword>
<dbReference type="SMART" id="SM00339">
    <property type="entry name" value="FH"/>
    <property type="match status" value="1"/>
</dbReference>
<dbReference type="InterPro" id="IPR000306">
    <property type="entry name" value="Znf_FYVE"/>
</dbReference>
<evidence type="ECO:0000256" key="6">
    <source>
        <dbReference type="ARBA" id="ARBA00034870"/>
    </source>
</evidence>
<keyword evidence="1" id="KW-0479">Metal-binding</keyword>
<dbReference type="PRINTS" id="PR00053">
    <property type="entry name" value="FORKHEAD"/>
</dbReference>
<dbReference type="InterPro" id="IPR001766">
    <property type="entry name" value="Fork_head_dom"/>
</dbReference>
<name>A0A026WBB0_OOCBI</name>
<dbReference type="GO" id="GO:0043325">
    <property type="term" value="F:phosphatidylinositol-3,4-bisphosphate binding"/>
    <property type="evidence" value="ECO:0007669"/>
    <property type="project" value="TreeGrafter"/>
</dbReference>
<dbReference type="Pfam" id="PF01363">
    <property type="entry name" value="FYVE"/>
    <property type="match status" value="2"/>
</dbReference>
<dbReference type="GO" id="GO:0005811">
    <property type="term" value="C:lipid droplet"/>
    <property type="evidence" value="ECO:0007669"/>
    <property type="project" value="TreeGrafter"/>
</dbReference>
<dbReference type="InterPro" id="IPR017455">
    <property type="entry name" value="Znf_FYVE-rel"/>
</dbReference>
<dbReference type="STRING" id="2015173.A0A026WBB0"/>
<keyword evidence="2 8" id="KW-0863">Zinc-finger</keyword>
<dbReference type="GO" id="GO:0032266">
    <property type="term" value="F:phosphatidylinositol-3-phosphate binding"/>
    <property type="evidence" value="ECO:0007669"/>
    <property type="project" value="TreeGrafter"/>
</dbReference>
<dbReference type="GO" id="GO:0005547">
    <property type="term" value="F:phosphatidylinositol-3,4,5-trisphosphate binding"/>
    <property type="evidence" value="ECO:0007669"/>
    <property type="project" value="TreeGrafter"/>
</dbReference>
<evidence type="ECO:0000259" key="10">
    <source>
        <dbReference type="PROSITE" id="PS50039"/>
    </source>
</evidence>
<evidence type="ECO:0000256" key="3">
    <source>
        <dbReference type="ARBA" id="ARBA00022833"/>
    </source>
</evidence>
<dbReference type="OrthoDB" id="68108at2759"/>
<accession>A0A026WBB0</accession>
<dbReference type="PROSITE" id="PS50178">
    <property type="entry name" value="ZF_FYVE"/>
    <property type="match status" value="2"/>
</dbReference>
<evidence type="ECO:0000256" key="2">
    <source>
        <dbReference type="ARBA" id="ARBA00022771"/>
    </source>
</evidence>
<dbReference type="CDD" id="cd15734">
    <property type="entry name" value="FYVE_ZFYV1"/>
    <property type="match status" value="2"/>
</dbReference>
<organism evidence="12 13">
    <name type="scientific">Ooceraea biroi</name>
    <name type="common">Clonal raider ant</name>
    <name type="synonym">Cerapachys biroi</name>
    <dbReference type="NCBI Taxonomy" id="2015173"/>
    <lineage>
        <taxon>Eukaryota</taxon>
        <taxon>Metazoa</taxon>
        <taxon>Ecdysozoa</taxon>
        <taxon>Arthropoda</taxon>
        <taxon>Hexapoda</taxon>
        <taxon>Insecta</taxon>
        <taxon>Pterygota</taxon>
        <taxon>Neoptera</taxon>
        <taxon>Endopterygota</taxon>
        <taxon>Hymenoptera</taxon>
        <taxon>Apocrita</taxon>
        <taxon>Aculeata</taxon>
        <taxon>Formicoidea</taxon>
        <taxon>Formicidae</taxon>
        <taxon>Dorylinae</taxon>
        <taxon>Ooceraea</taxon>
    </lineage>
</organism>
<dbReference type="AlphaFoldDB" id="A0A026WBB0"/>
<feature type="region of interest" description="Disordered" evidence="9">
    <location>
        <begin position="957"/>
        <end position="982"/>
    </location>
</feature>
<feature type="DNA-binding region" description="Fork-head" evidence="7">
    <location>
        <begin position="871"/>
        <end position="956"/>
    </location>
</feature>
<evidence type="ECO:0000313" key="13">
    <source>
        <dbReference type="Proteomes" id="UP000053097"/>
    </source>
</evidence>
<dbReference type="Gene3D" id="3.30.40.10">
    <property type="entry name" value="Zinc/RING finger domain, C3HC4 (zinc finger)"/>
    <property type="match status" value="2"/>
</dbReference>
<dbReference type="GO" id="GO:0140042">
    <property type="term" value="P:lipid droplet formation"/>
    <property type="evidence" value="ECO:0007669"/>
    <property type="project" value="TreeGrafter"/>
</dbReference>
<evidence type="ECO:0000256" key="4">
    <source>
        <dbReference type="ARBA" id="ARBA00023125"/>
    </source>
</evidence>
<evidence type="ECO:0000256" key="5">
    <source>
        <dbReference type="ARBA" id="ARBA00034657"/>
    </source>
</evidence>
<evidence type="ECO:0000256" key="8">
    <source>
        <dbReference type="PROSITE-ProRule" id="PRU00091"/>
    </source>
</evidence>
<dbReference type="EMBL" id="KK107293">
    <property type="protein sequence ID" value="EZA53345.1"/>
    <property type="molecule type" value="Genomic_DNA"/>
</dbReference>
<dbReference type="CDD" id="cd20059">
    <property type="entry name" value="FH_FOXN3"/>
    <property type="match status" value="1"/>
</dbReference>
<dbReference type="InterPro" id="IPR042427">
    <property type="entry name" value="ZFYV1"/>
</dbReference>
<evidence type="ECO:0000256" key="7">
    <source>
        <dbReference type="PROSITE-ProRule" id="PRU00089"/>
    </source>
</evidence>
<feature type="domain" description="Fork-head" evidence="10">
    <location>
        <begin position="871"/>
        <end position="956"/>
    </location>
</feature>
<dbReference type="PROSITE" id="PS00658">
    <property type="entry name" value="FORK_HEAD_2"/>
    <property type="match status" value="1"/>
</dbReference>
<keyword evidence="13" id="KW-1185">Reference proteome</keyword>
<feature type="region of interest" description="Disordered" evidence="9">
    <location>
        <begin position="1126"/>
        <end position="1152"/>
    </location>
</feature>
<dbReference type="SUPFAM" id="SSF57903">
    <property type="entry name" value="FYVE/PHD zinc finger"/>
    <property type="match status" value="2"/>
</dbReference>
<dbReference type="InterPro" id="IPR018122">
    <property type="entry name" value="TF_fork_head_CS_1"/>
</dbReference>
<feature type="domain" description="FYVE-type" evidence="11">
    <location>
        <begin position="483"/>
        <end position="543"/>
    </location>
</feature>
<dbReference type="SUPFAM" id="SSF46785">
    <property type="entry name" value="Winged helix' DNA-binding domain"/>
    <property type="match status" value="1"/>
</dbReference>
<dbReference type="GO" id="GO:0005634">
    <property type="term" value="C:nucleus"/>
    <property type="evidence" value="ECO:0007669"/>
    <property type="project" value="UniProtKB-SubCell"/>
</dbReference>
<dbReference type="PANTHER" id="PTHR46624">
    <property type="entry name" value="AGAP002036-PA"/>
    <property type="match status" value="1"/>
</dbReference>
<dbReference type="PROSITE" id="PS50039">
    <property type="entry name" value="FORK_HEAD_3"/>
    <property type="match status" value="1"/>
</dbReference>